<feature type="compositionally biased region" description="Polar residues" evidence="3">
    <location>
        <begin position="28"/>
        <end position="37"/>
    </location>
</feature>
<evidence type="ECO:0000256" key="3">
    <source>
        <dbReference type="SAM" id="MobiDB-lite"/>
    </source>
</evidence>
<dbReference type="InterPro" id="IPR001251">
    <property type="entry name" value="CRAL-TRIO_dom"/>
</dbReference>
<sequence length="2713" mass="305220">MPRRPSGAVGPSQASSSTLGASSRTQRPGESNVTLFGSQSVTSHPSSSHMTMEINSNRYQKVVSALASRLRNKLPCNSGHTLDAVEADELVQETIDALTELPNDALAVIAWSLGNILDSLSKQVDEQGHFSLETLQSQLFILKVLSVNLASRLAADSRSQAQSSSHLNTHSPTGAGSFQPRRRQTSSEYSDATSWPSDIPPLEERCARYVLSIILIFLRQTAPSEAPLMLPSKTSDITFRDFETESALQLELPGETIEHINNHNQPHLRTQPSSGSVLSGKMSINSTIRIPIAQLRYEKTHMSLLKSRTAVIALIAEFSGRIIFSISVSNWNTVFERLRTKIRALANKPEETTDLTDLQLLAYIIFDRQRLVQVLNELSSLLVNMGREAQLAIAVPLRSAIWNWLEYHPKEFNEIVRARGKTEGAPERVFDLLYSKLKPGDERVVWPTLTALACMISERLGTDHIQYSGKGYKVSRRDLRFFDELLRQTGSPGAWKYSEVALASAVDMCRGATFATVADDEEVPLRLLAIDVAHEIKSALNLISQKIPGRQSVWEAEEIDVVLYANVLVTVYRFLPPEESVPLIKEWMEPTRSDAVKICAVRACLTLAQEASRFPWQRSLEPLYEAFSRRCRDVFRTLGHRRPELDSWGTMKRPDPNPKAKRAVSEALTDRELLMLGILSLWMVNPAFHHTGATPADLDEWVTTLAKIWEASVDNSVKVSSTICLCRIAMGVFRASPLNPQVVIMLKLIKGSLPTTMLSVSMHLLRAREDIELQRLWVTLALQVLELYLTKIEGHHVKDIQMDPDRVYALVMAEVAFTVTLTSSNNTISLLAAKGLRNLAIIQRQPDAPQIGFISAEDYAKRARVYDQLGDPKVTAVGRVVHQKRVRKHLRLLAPCNAIDVVVWNECHKRWRLLTEPVLDTVRDPNRPLRGSPSPNWKNQDSKFQWHNLSLFMAAFGGVCLEKTREARDKLIAIIPHKYLPDELLVLDDIHPLLNPFLTDLNKILTIQDVATRDIARDALGGELHPRLYPRVLRHLDEMTRMYENEGHNISEEYILFLEQFIAILKLILENERYLEEKMTFDISSVLGSLTNLISRCVGPQTFRLRMKFCGLCDSISARTDTFILRKESPARQHIVELMMDWIETTVPDAGRDGQLDEFNTACLKTFVKLLEKFQLRFTDTLNAGDDTIHVISREFNKYSHTLLQFLEVYQPVYTVDDSDDESEYMSAERLQGSQREIEIRELVITGLANLVSANSEIGFKQCLPLAYDQDKRKRVIFAHVFARVIGQGTTFNAEERSAAQSRNTRLIELVRGSKLVLAQTIVEVCPFSEDDIMISVLLNIFDSRTTLTSFLKSLIDSEIAQADSEVALFRRNSVGNKFLSAFAKIHGYNYLRSLIGPLIAFMRELPSGHSYEMDPNKAKEQDLIENQKTVEYVAAKFLSVVTSSLPQLPPMLREVSAYISARVAEIWPTAKFAVMGAFMFLRFITPAVVAPETVDIELPMEDRQTMRRGLMVIGKILQNLANNIFFGKEAYMTRLNKFLEGQIANVTRFLSEIHKSSPSVLQAEDHWQGTVNDDTDAIVLHRFLDRHADKIGKELLSMSRPTPDGGDPSALSGKRAWDELCALLVDLGSPVAIPQPSQYASNESREYHELMNRYAEQDVTSIQKFFVETPVNDKNMNIFLLRLSKLDVEGIDIEFLMHYVLRMLTDPKYIGEPFDVIVDCTGFTPMSELPLQWLRFCAEIVPKDIRERFMTVHILNPNSLSQKYLRRLYNFMAGTPFCSSIKTYVSVAELLEELPDTVMEVLSESNALEQEQYEEFQDVTWKQSNSMRVPVMLRVASSHIRITSRQRQPVSPVLMCRNVEIIHLADIGDIYNIFTGQDLNEFIVRRRQGSTTYFFSALRDPIVKAIRYAKGKLKDTQMYMSERFSRFSNVPATLLHVGFLSVDPEDEMMRGAAYHLLGAVCTYLKYDKCPIVATQAGLIPADSIAFVNQLSEKLAEFAPQLTLDFIHEVSASLKSMGKDSVKRRSGCLHYMSPWIKNLAHFVNPTHSLYERSGARLRDCIRTLAELSIAFPDIVPTLQRCIWAEISKSDLAIVDAVLDELIRTASDGGINNPRCESISHIVATVTSVSVRGRVYHKLRKALNRPPTVIANNVSEHANYSEISTLVKLCLVVGSQSRQLAQNQLYVPEIVHIVMLVAADGPIQVRKSAYGIVLNLLQSLYVARTDDIPGTELLQLIKDYTSPETLQLFGLRRFVPTSKHTLWTPQNDRQYLDNLEQLATFLVRIMEMGSGSKGLLNIWRARWMSLVTSTAFQNIPAIQTRSFVALAALANQDVDDDFLYQILVAFRAALVQADENHSNTVVSMLRCICRIIPILQKNSRYISSVFWLAVSLLQSSYSAFYVEATILLRVSLEAMDEQGMFRDQPVTQVLIEGRKQLEEITAQLDGLLKFSFESSFSFTLAAIIFKGMRLRAFKEYAEAALETLLRVTINAERDPDVVNGFKNSPSPSILGYFLALLPASTTPESYRKLLRECNIGDAWHVDAGLPDLDPQAHAPMVTNSFLGVNDPKTALFVATFVGTMLSTAQGDDVETEMLYSLLADLGNSYPEILSLVFGNLQEKVISAFNSSSNPAILRYVSSIYRTSQPGDPALGDFDNTSTSTINTPEDSTATPALLSALEAYQMAGLAQSLQFLPLHHGYATRMINWIPGLVDLMI</sequence>
<feature type="region of interest" description="Disordered" evidence="3">
    <location>
        <begin position="1"/>
        <end position="52"/>
    </location>
</feature>
<evidence type="ECO:0000259" key="4">
    <source>
        <dbReference type="PROSITE" id="PS50018"/>
    </source>
</evidence>
<gene>
    <name evidence="5" type="ORF">P691DRAFT_778251</name>
</gene>
<dbReference type="GO" id="GO:0005096">
    <property type="term" value="F:GTPase activator activity"/>
    <property type="evidence" value="ECO:0007669"/>
    <property type="project" value="UniProtKB-KW"/>
</dbReference>
<evidence type="ECO:0000256" key="2">
    <source>
        <dbReference type="ARBA" id="ARBA00022553"/>
    </source>
</evidence>
<evidence type="ECO:0000313" key="5">
    <source>
        <dbReference type="EMBL" id="KAF9444450.1"/>
    </source>
</evidence>
<dbReference type="Gene3D" id="1.10.506.10">
    <property type="entry name" value="GTPase Activation - p120gap, domain 1"/>
    <property type="match status" value="2"/>
</dbReference>
<dbReference type="InterPro" id="IPR039360">
    <property type="entry name" value="Ras_GTPase"/>
</dbReference>
<dbReference type="InterPro" id="IPR036865">
    <property type="entry name" value="CRAL-TRIO_dom_sf"/>
</dbReference>
<evidence type="ECO:0000313" key="6">
    <source>
        <dbReference type="Proteomes" id="UP000807342"/>
    </source>
</evidence>
<feature type="compositionally biased region" description="Polar residues" evidence="3">
    <location>
        <begin position="166"/>
        <end position="176"/>
    </location>
</feature>
<feature type="compositionally biased region" description="Polar residues" evidence="3">
    <location>
        <begin position="186"/>
        <end position="196"/>
    </location>
</feature>
<dbReference type="PROSITE" id="PS50018">
    <property type="entry name" value="RAS_GTPASE_ACTIV_2"/>
    <property type="match status" value="1"/>
</dbReference>
<dbReference type="SMART" id="SM00323">
    <property type="entry name" value="RasGAP"/>
    <property type="match status" value="1"/>
</dbReference>
<dbReference type="Proteomes" id="UP000807342">
    <property type="component" value="Unassembled WGS sequence"/>
</dbReference>
<evidence type="ECO:0000256" key="1">
    <source>
        <dbReference type="ARBA" id="ARBA00022468"/>
    </source>
</evidence>
<feature type="domain" description="Ras-GAP" evidence="4">
    <location>
        <begin position="1330"/>
        <end position="1523"/>
    </location>
</feature>
<name>A0A9P5X5J4_9AGAR</name>
<feature type="compositionally biased region" description="Low complexity" evidence="3">
    <location>
        <begin position="12"/>
        <end position="26"/>
    </location>
</feature>
<dbReference type="InterPro" id="IPR001936">
    <property type="entry name" value="RasGAP_dom"/>
</dbReference>
<accession>A0A9P5X5J4</accession>
<keyword evidence="6" id="KW-1185">Reference proteome</keyword>
<dbReference type="SUPFAM" id="SSF48371">
    <property type="entry name" value="ARM repeat"/>
    <property type="match status" value="2"/>
</dbReference>
<dbReference type="Pfam" id="PF00616">
    <property type="entry name" value="RasGAP"/>
    <property type="match status" value="1"/>
</dbReference>
<protein>
    <recommendedName>
        <fullName evidence="4">Ras-GAP domain-containing protein</fullName>
    </recommendedName>
</protein>
<dbReference type="InterPro" id="IPR016024">
    <property type="entry name" value="ARM-type_fold"/>
</dbReference>
<keyword evidence="2" id="KW-0597">Phosphoprotein</keyword>
<feature type="region of interest" description="Disordered" evidence="3">
    <location>
        <begin position="160"/>
        <end position="197"/>
    </location>
</feature>
<dbReference type="PANTHER" id="PTHR10194">
    <property type="entry name" value="RAS GTPASE-ACTIVATING PROTEINS"/>
    <property type="match status" value="1"/>
</dbReference>
<organism evidence="5 6">
    <name type="scientific">Macrolepiota fuliginosa MF-IS2</name>
    <dbReference type="NCBI Taxonomy" id="1400762"/>
    <lineage>
        <taxon>Eukaryota</taxon>
        <taxon>Fungi</taxon>
        <taxon>Dikarya</taxon>
        <taxon>Basidiomycota</taxon>
        <taxon>Agaricomycotina</taxon>
        <taxon>Agaricomycetes</taxon>
        <taxon>Agaricomycetidae</taxon>
        <taxon>Agaricales</taxon>
        <taxon>Agaricineae</taxon>
        <taxon>Agaricaceae</taxon>
        <taxon>Macrolepiota</taxon>
    </lineage>
</organism>
<comment type="caution">
    <text evidence="5">The sequence shown here is derived from an EMBL/GenBank/DDBJ whole genome shotgun (WGS) entry which is preliminary data.</text>
</comment>
<reference evidence="5" key="1">
    <citation type="submission" date="2020-11" db="EMBL/GenBank/DDBJ databases">
        <authorList>
            <consortium name="DOE Joint Genome Institute"/>
            <person name="Ahrendt S."/>
            <person name="Riley R."/>
            <person name="Andreopoulos W."/>
            <person name="Labutti K."/>
            <person name="Pangilinan J."/>
            <person name="Ruiz-Duenas F.J."/>
            <person name="Barrasa J.M."/>
            <person name="Sanchez-Garcia M."/>
            <person name="Camarero S."/>
            <person name="Miyauchi S."/>
            <person name="Serrano A."/>
            <person name="Linde D."/>
            <person name="Babiker R."/>
            <person name="Drula E."/>
            <person name="Ayuso-Fernandez I."/>
            <person name="Pacheco R."/>
            <person name="Padilla G."/>
            <person name="Ferreira P."/>
            <person name="Barriuso J."/>
            <person name="Kellner H."/>
            <person name="Castanera R."/>
            <person name="Alfaro M."/>
            <person name="Ramirez L."/>
            <person name="Pisabarro A.G."/>
            <person name="Kuo A."/>
            <person name="Tritt A."/>
            <person name="Lipzen A."/>
            <person name="He G."/>
            <person name="Yan M."/>
            <person name="Ng V."/>
            <person name="Cullen D."/>
            <person name="Martin F."/>
            <person name="Rosso M.-N."/>
            <person name="Henrissat B."/>
            <person name="Hibbett D."/>
            <person name="Martinez A.T."/>
            <person name="Grigoriev I.V."/>
        </authorList>
    </citation>
    <scope>NUCLEOTIDE SEQUENCE</scope>
    <source>
        <strain evidence="5">MF-IS2</strain>
    </source>
</reference>
<dbReference type="EMBL" id="MU151375">
    <property type="protein sequence ID" value="KAF9444450.1"/>
    <property type="molecule type" value="Genomic_DNA"/>
</dbReference>
<dbReference type="Pfam" id="PF13716">
    <property type="entry name" value="CRAL_TRIO_2"/>
    <property type="match status" value="1"/>
</dbReference>
<dbReference type="InterPro" id="IPR011993">
    <property type="entry name" value="PH-like_dom_sf"/>
</dbReference>
<dbReference type="Gene3D" id="2.30.29.30">
    <property type="entry name" value="Pleckstrin-homology domain (PH domain)/Phosphotyrosine-binding domain (PTB)"/>
    <property type="match status" value="1"/>
</dbReference>
<dbReference type="SUPFAM" id="SSF48350">
    <property type="entry name" value="GTPase activation domain, GAP"/>
    <property type="match status" value="1"/>
</dbReference>
<dbReference type="PANTHER" id="PTHR10194:SF142">
    <property type="entry name" value="NEUROFIBROMIN"/>
    <property type="match status" value="1"/>
</dbReference>
<dbReference type="OrthoDB" id="28245at2759"/>
<dbReference type="InterPro" id="IPR008936">
    <property type="entry name" value="Rho_GTPase_activation_prot"/>
</dbReference>
<proteinExistence type="predicted"/>
<keyword evidence="1" id="KW-0343">GTPase activation</keyword>
<dbReference type="Gene3D" id="3.40.525.10">
    <property type="entry name" value="CRAL-TRIO lipid binding domain"/>
    <property type="match status" value="1"/>
</dbReference>
<feature type="compositionally biased region" description="Low complexity" evidence="3">
    <location>
        <begin position="38"/>
        <end position="48"/>
    </location>
</feature>